<evidence type="ECO:0000256" key="4">
    <source>
        <dbReference type="ARBA" id="ARBA00012132"/>
    </source>
</evidence>
<name>A0A443HVV3_BYSSP</name>
<evidence type="ECO:0000256" key="6">
    <source>
        <dbReference type="ARBA" id="ARBA00022679"/>
    </source>
</evidence>
<evidence type="ECO:0000313" key="19">
    <source>
        <dbReference type="Proteomes" id="UP000283841"/>
    </source>
</evidence>
<feature type="compositionally biased region" description="Polar residues" evidence="15">
    <location>
        <begin position="1288"/>
        <end position="1307"/>
    </location>
</feature>
<dbReference type="Pfam" id="PF01042">
    <property type="entry name" value="Ribonuc_L-PSP"/>
    <property type="match status" value="1"/>
</dbReference>
<keyword evidence="6" id="KW-0808">Transferase</keyword>
<keyword evidence="10 16" id="KW-1133">Transmembrane helix</keyword>
<feature type="transmembrane region" description="Helical" evidence="16">
    <location>
        <begin position="1606"/>
        <end position="1628"/>
    </location>
</feature>
<dbReference type="InterPro" id="IPR006175">
    <property type="entry name" value="YjgF/YER057c/UK114"/>
</dbReference>
<feature type="region of interest" description="Disordered" evidence="15">
    <location>
        <begin position="912"/>
        <end position="936"/>
    </location>
</feature>
<dbReference type="VEuPathDB" id="FungiDB:C8Q69DRAFT_491858"/>
<proteinExistence type="inferred from homology"/>
<keyword evidence="8" id="KW-0418">Kinase</keyword>
<dbReference type="GO" id="GO:0004168">
    <property type="term" value="F:dolichol kinase activity"/>
    <property type="evidence" value="ECO:0007669"/>
    <property type="project" value="UniProtKB-EC"/>
</dbReference>
<feature type="transmembrane region" description="Helical" evidence="16">
    <location>
        <begin position="1526"/>
        <end position="1546"/>
    </location>
</feature>
<evidence type="ECO:0000256" key="2">
    <source>
        <dbReference type="ARBA" id="ARBA00010794"/>
    </source>
</evidence>
<keyword evidence="19" id="KW-1185">Reference proteome</keyword>
<comment type="caution">
    <text evidence="18">The sequence shown here is derived from an EMBL/GenBank/DDBJ whole genome shotgun (WGS) entry which is preliminary data.</text>
</comment>
<evidence type="ECO:0000256" key="15">
    <source>
        <dbReference type="SAM" id="MobiDB-lite"/>
    </source>
</evidence>
<evidence type="ECO:0000256" key="1">
    <source>
        <dbReference type="ARBA" id="ARBA00004477"/>
    </source>
</evidence>
<feature type="transmembrane region" description="Helical" evidence="16">
    <location>
        <begin position="1334"/>
        <end position="1352"/>
    </location>
</feature>
<dbReference type="CDD" id="cd01994">
    <property type="entry name" value="AANH_PF0828-like"/>
    <property type="match status" value="1"/>
</dbReference>
<feature type="transmembrane region" description="Helical" evidence="16">
    <location>
        <begin position="1428"/>
        <end position="1448"/>
    </location>
</feature>
<evidence type="ECO:0000256" key="14">
    <source>
        <dbReference type="ARBA" id="ARBA00048108"/>
    </source>
</evidence>
<dbReference type="GO" id="GO:0043048">
    <property type="term" value="P:dolichyl monophosphate biosynthetic process"/>
    <property type="evidence" value="ECO:0007669"/>
    <property type="project" value="TreeGrafter"/>
</dbReference>
<dbReference type="CDD" id="cd06156">
    <property type="entry name" value="eu_AANH_C_2"/>
    <property type="match status" value="1"/>
</dbReference>
<evidence type="ECO:0000259" key="17">
    <source>
        <dbReference type="Pfam" id="PF01902"/>
    </source>
</evidence>
<dbReference type="NCBIfam" id="TIGR00290">
    <property type="entry name" value="MJ0570_dom"/>
    <property type="match status" value="1"/>
</dbReference>
<feature type="transmembrane region" description="Helical" evidence="16">
    <location>
        <begin position="1481"/>
        <end position="1497"/>
    </location>
</feature>
<protein>
    <recommendedName>
        <fullName evidence="5">Diphthine--ammonia ligase</fullName>
        <ecNumber evidence="4">2.7.1.108</ecNumber>
        <ecNumber evidence="3">6.3.1.14</ecNumber>
    </recommendedName>
    <alternativeName>
        <fullName evidence="12">Diphthamide synthase</fullName>
    </alternativeName>
    <alternativeName>
        <fullName evidence="13">Diphthamide synthetase</fullName>
    </alternativeName>
</protein>
<keyword evidence="11 16" id="KW-0472">Membrane</keyword>
<dbReference type="InterPro" id="IPR035959">
    <property type="entry name" value="RutC-like_sf"/>
</dbReference>
<dbReference type="PANTHER" id="PTHR13205:SF15">
    <property type="entry name" value="DOLICHOL KINASE"/>
    <property type="match status" value="1"/>
</dbReference>
<dbReference type="EC" id="6.3.1.14" evidence="3"/>
<evidence type="ECO:0000256" key="13">
    <source>
        <dbReference type="ARBA" id="ARBA00031552"/>
    </source>
</evidence>
<organism evidence="18 19">
    <name type="scientific">Byssochlamys spectabilis</name>
    <name type="common">Paecilomyces variotii</name>
    <dbReference type="NCBI Taxonomy" id="264951"/>
    <lineage>
        <taxon>Eukaryota</taxon>
        <taxon>Fungi</taxon>
        <taxon>Dikarya</taxon>
        <taxon>Ascomycota</taxon>
        <taxon>Pezizomycotina</taxon>
        <taxon>Eurotiomycetes</taxon>
        <taxon>Eurotiomycetidae</taxon>
        <taxon>Eurotiales</taxon>
        <taxon>Thermoascaceae</taxon>
        <taxon>Paecilomyces</taxon>
    </lineage>
</organism>
<feature type="transmembrane region" description="Helical" evidence="16">
    <location>
        <begin position="1566"/>
        <end position="1585"/>
    </location>
</feature>
<feature type="compositionally biased region" description="Basic and acidic residues" evidence="15">
    <location>
        <begin position="838"/>
        <end position="848"/>
    </location>
</feature>
<evidence type="ECO:0000313" key="18">
    <source>
        <dbReference type="EMBL" id="RWQ95864.1"/>
    </source>
</evidence>
<dbReference type="EC" id="2.7.1.108" evidence="4"/>
<comment type="catalytic activity">
    <reaction evidence="14">
        <text>diphthine-[translation elongation factor 2] + NH4(+) + ATP = diphthamide-[translation elongation factor 2] + AMP + diphosphate + H(+)</text>
        <dbReference type="Rhea" id="RHEA:19753"/>
        <dbReference type="Rhea" id="RHEA-COMP:10172"/>
        <dbReference type="Rhea" id="RHEA-COMP:10174"/>
        <dbReference type="ChEBI" id="CHEBI:15378"/>
        <dbReference type="ChEBI" id="CHEBI:16692"/>
        <dbReference type="ChEBI" id="CHEBI:28938"/>
        <dbReference type="ChEBI" id="CHEBI:30616"/>
        <dbReference type="ChEBI" id="CHEBI:33019"/>
        <dbReference type="ChEBI" id="CHEBI:82696"/>
        <dbReference type="ChEBI" id="CHEBI:456215"/>
        <dbReference type="EC" id="6.3.1.14"/>
    </reaction>
</comment>
<evidence type="ECO:0000256" key="8">
    <source>
        <dbReference type="ARBA" id="ARBA00022777"/>
    </source>
</evidence>
<evidence type="ECO:0000256" key="12">
    <source>
        <dbReference type="ARBA" id="ARBA00029814"/>
    </source>
</evidence>
<dbReference type="STRING" id="264951.A0A443HVV3"/>
<evidence type="ECO:0000256" key="11">
    <source>
        <dbReference type="ARBA" id="ARBA00023136"/>
    </source>
</evidence>
<dbReference type="GeneID" id="39601432"/>
<dbReference type="Pfam" id="PF01902">
    <property type="entry name" value="Diphthami_syn_2"/>
    <property type="match status" value="1"/>
</dbReference>
<dbReference type="Gene3D" id="3.90.1490.10">
    <property type="entry name" value="putative n-type atp pyrophosphatase, domain 2"/>
    <property type="match status" value="1"/>
</dbReference>
<sequence>MASLPTSTSTPGLNVIALISGGKDSLYSILHCIKHGHRVVALANLHPPLPSGQGQAEEEEEEDMDSFMYQTIGHGVIPLYETALGIPLYRAAITGGAVDTSRIYRNGNDAESQDLDTQAQAHTLGDVADETESLIPLLRRIKEAHPEANAVSAGAILSTYQRTRIENVAGRLGLVPLAWLWMYPILPPSEERKDPDGSSSAVPEAGLLEDMAACGCDARIIKTASGGLDASFLWGNVASPSGDVRRRVVKAMRRFAAESLGGAVLGEGGEYETLAIDGPSFLWKQRISVEEKEECSGDGGVAYVRIKNAKCLPKETDTPGITPQQVRQPSLLDGKFEGFLNELQSQKYEDFVPGSDQTRGNGASDWSIEAMSLKCKATWAIANITAPEAGIETGAQMRSIALKLEEILKSSTAEVQPGQRTTDDIVFATVLLRSMKDFASMNNIYMQLFRKPNPPARVCVACGDSLPDGVEVMLSVVVDLGPRDLRQGLHVQSRSYWAPANIGPYSQAITIPSEPGTRVETCGGLVYIAGQIPLEPASMEIAGGLCGPGENWLKNYTLHAVLSLQHLWRIGAATQVDWWLGAIAFLAGDKQIDTKVRIAWDLWEKIHRQSVNEEDEEDEPEFDAWDLKYGGQGALGGTKEVLPSLPNFEVVEGDSKTPPFLAVQVEELPKGSDVEWQGLGLRCEQVTLSERVDKGRKIYSSGTKDGNVFLTIEIDLVQSASSFDEYVQHAINDYCADMDMAQAVIYTAYPLSRSLWPGQIVPCKSVWGPGGRQMAAGITLHAQRRRFHGMADHEEDIAPEPSRLAVPQSEADQLRFFARSPHPYHRKSRTLRGSESPSTEHDGIHDHASAYARTPRTSSDSGTEADDESTGVLKGLPAPPVRPRKGLRIGSNIEEDSRLWFFTSYRGRSERRSRSRSSRVSSSEEQETEAAEGKETTRKTRVEVLRRVSETALLLSVGYITVLRDESRQLAISWKRELITQGLLIIGLYGLYPLRILASTLRLGRSRPVYASAFSIPSSFDPAPYLYPILIPVFVSLSVSQDLPALVLLNIILGLSSLPAKAVPLHNYGCGFSLAGWLATIIPIIVSEDPLSMSGSPRPLFLRGISSETLFLIFPLHEALIPTLDFLLTSSLLPAELQLLATALINLYMFSASPQAEILKALLWLGGLCVFISCRHVLRWEVALARVPTWKFRRSTSSLRSRRNIFSILDEKICQKVSQFGSNKTKVSDGDSEDDRFVKKPLRRHGSLSERHNGHAGSDEPASAIDNQRTNDIFQEPFITGPKRRHTISTPEETTHSSTQRVRTTPSGRRKRSIAPGLASFLSLTAAQAQVRRWVYALYTYAAVFLIIMGPVRKYVGEKALHGNEPFGWALGYLLGNQSWFRFWTVMMNLEGWIRIPLRFDPDSTAACRQGWLEHLRQDTFGEANTRLLISAYCLLVLITGMAIVLRLSSIVEVDTRRKVFHGMMVAMFLPTVYVDPAFCALALSLILAIFLLLDLFRASQLPPISRPLTHFLAPYVDGRDHRGPVIVSHIFLLIGCAIPLWLSLASLPRGGSPPWEGWEVPSPDVSMVSGVICVGMGDAAASLVGRRFGRHKWFWGGGKSLEGSVAFAAAVSVGLIAARAWVVLGGWHPSSACSWPLIVGKSILAASVASTTEAVLTGGNDNVIVPIVLWLLVRGLDI</sequence>
<reference evidence="18 19" key="1">
    <citation type="journal article" date="2018" name="Front. Microbiol.">
        <title>Genomic and genetic insights into a cosmopolitan fungus, Paecilomyces variotii (Eurotiales).</title>
        <authorList>
            <person name="Urquhart A.S."/>
            <person name="Mondo S.J."/>
            <person name="Makela M.R."/>
            <person name="Hane J.K."/>
            <person name="Wiebenga A."/>
            <person name="He G."/>
            <person name="Mihaltcheva S."/>
            <person name="Pangilinan J."/>
            <person name="Lipzen A."/>
            <person name="Barry K."/>
            <person name="de Vries R.P."/>
            <person name="Grigoriev I.V."/>
            <person name="Idnurm A."/>
        </authorList>
    </citation>
    <scope>NUCLEOTIDE SEQUENCE [LARGE SCALE GENOMIC DNA]</scope>
    <source>
        <strain evidence="18 19">CBS 101075</strain>
    </source>
</reference>
<comment type="subcellular location">
    <subcellularLocation>
        <location evidence="1">Endoplasmic reticulum membrane</location>
        <topology evidence="1">Multi-pass membrane protein</topology>
    </subcellularLocation>
</comment>
<dbReference type="CDD" id="cd06155">
    <property type="entry name" value="eu_AANH_C_1"/>
    <property type="match status" value="1"/>
</dbReference>
<dbReference type="FunFam" id="3.90.1490.10:FF:000004">
    <property type="entry name" value="ATP binding L-PSP endoribonuclease family protein"/>
    <property type="match status" value="1"/>
</dbReference>
<dbReference type="InterPro" id="IPR032974">
    <property type="entry name" value="Polypren_kinase"/>
</dbReference>
<dbReference type="InterPro" id="IPR014729">
    <property type="entry name" value="Rossmann-like_a/b/a_fold"/>
</dbReference>
<dbReference type="GO" id="GO:0005789">
    <property type="term" value="C:endoplasmic reticulum membrane"/>
    <property type="evidence" value="ECO:0007669"/>
    <property type="project" value="UniProtKB-SubCell"/>
</dbReference>
<evidence type="ECO:0000256" key="5">
    <source>
        <dbReference type="ARBA" id="ARBA00018426"/>
    </source>
</evidence>
<dbReference type="SUPFAM" id="SSF52402">
    <property type="entry name" value="Adenine nucleotide alpha hydrolases-like"/>
    <property type="match status" value="1"/>
</dbReference>
<dbReference type="PANTHER" id="PTHR13205">
    <property type="entry name" value="TRANSMEMBRANE PROTEIN 15-RELATED"/>
    <property type="match status" value="1"/>
</dbReference>
<dbReference type="EMBL" id="RCNU01000005">
    <property type="protein sequence ID" value="RWQ95864.1"/>
    <property type="molecule type" value="Genomic_DNA"/>
</dbReference>
<gene>
    <name evidence="18" type="ORF">C8Q69DRAFT_491858</name>
</gene>
<evidence type="ECO:0000256" key="7">
    <source>
        <dbReference type="ARBA" id="ARBA00022692"/>
    </source>
</evidence>
<evidence type="ECO:0000256" key="10">
    <source>
        <dbReference type="ARBA" id="ARBA00022989"/>
    </source>
</evidence>
<dbReference type="SUPFAM" id="SSF55298">
    <property type="entry name" value="YjgF-like"/>
    <property type="match status" value="2"/>
</dbReference>
<feature type="region of interest" description="Disordered" evidence="15">
    <location>
        <begin position="1222"/>
        <end position="1312"/>
    </location>
</feature>
<feature type="transmembrane region" description="Helical" evidence="16">
    <location>
        <begin position="983"/>
        <end position="1005"/>
    </location>
</feature>
<comment type="similarity">
    <text evidence="2">Belongs to the polyprenol kinase family.</text>
</comment>
<evidence type="ECO:0000256" key="16">
    <source>
        <dbReference type="SAM" id="Phobius"/>
    </source>
</evidence>
<dbReference type="Gene3D" id="3.40.50.620">
    <property type="entry name" value="HUPs"/>
    <property type="match status" value="1"/>
</dbReference>
<evidence type="ECO:0000256" key="3">
    <source>
        <dbReference type="ARBA" id="ARBA00012089"/>
    </source>
</evidence>
<dbReference type="InterPro" id="IPR002761">
    <property type="entry name" value="Diphthami_syn_dom"/>
</dbReference>
<accession>A0A443HVV3</accession>
<dbReference type="GO" id="GO:0017178">
    <property type="term" value="F:diphthine-ammonia ligase activity"/>
    <property type="evidence" value="ECO:0007669"/>
    <property type="project" value="UniProtKB-EC"/>
</dbReference>
<dbReference type="Proteomes" id="UP000283841">
    <property type="component" value="Unassembled WGS sequence"/>
</dbReference>
<dbReference type="RefSeq" id="XP_028485509.1">
    <property type="nucleotide sequence ID" value="XM_028632155.1"/>
</dbReference>
<feature type="region of interest" description="Disordered" evidence="15">
    <location>
        <begin position="818"/>
        <end position="889"/>
    </location>
</feature>
<evidence type="ECO:0000256" key="9">
    <source>
        <dbReference type="ARBA" id="ARBA00022824"/>
    </source>
</evidence>
<keyword evidence="9" id="KW-0256">Endoplasmic reticulum</keyword>
<dbReference type="Gene3D" id="3.30.1330.40">
    <property type="entry name" value="RutC-like"/>
    <property type="match status" value="2"/>
</dbReference>
<feature type="domain" description="Diphthamide synthase" evidence="17">
    <location>
        <begin position="120"/>
        <end position="309"/>
    </location>
</feature>
<keyword evidence="7 16" id="KW-0812">Transmembrane</keyword>